<sequence>MNNFSVSAVIPCYNGAAHLRKAVASALVQTVPPREVIIIDDGSTDDSAAIAEAFGDPVRVLRQLNSGESVARNRGIEEAVGTWVAFLDADDLWEPTKIERQLALAGPGVVAVHTADYAFGAASYISDPGEEAPEQRYSLTRVNVRGNPCRPSSLLVRQACPARFPTWTRFAEDRIYTLELLRHGRIELVRDPLTGYRLHAGQQSASPDAAVERHRTMLRWLSEREGELDPAEVAWTRRASVAKLARLTEDAYWKRDWSAYWITRRYLEQYADHPTAAAALARRVPPAWLLRMKDSADRLLHRGCSEIGPSRVVGVEDPRAVEEDFGDLSDDPAVEGGGR</sequence>
<dbReference type="AlphaFoldDB" id="A0A517P476"/>
<dbReference type="GO" id="GO:0016757">
    <property type="term" value="F:glycosyltransferase activity"/>
    <property type="evidence" value="ECO:0007669"/>
    <property type="project" value="UniProtKB-KW"/>
</dbReference>
<keyword evidence="4" id="KW-1185">Reference proteome</keyword>
<dbReference type="CDD" id="cd00761">
    <property type="entry name" value="Glyco_tranf_GTA_type"/>
    <property type="match status" value="1"/>
</dbReference>
<evidence type="ECO:0000313" key="4">
    <source>
        <dbReference type="Proteomes" id="UP000318741"/>
    </source>
</evidence>
<keyword evidence="3" id="KW-0808">Transferase</keyword>
<organism evidence="3 4">
    <name type="scientific">Alienimonas californiensis</name>
    <dbReference type="NCBI Taxonomy" id="2527989"/>
    <lineage>
        <taxon>Bacteria</taxon>
        <taxon>Pseudomonadati</taxon>
        <taxon>Planctomycetota</taxon>
        <taxon>Planctomycetia</taxon>
        <taxon>Planctomycetales</taxon>
        <taxon>Planctomycetaceae</taxon>
        <taxon>Alienimonas</taxon>
    </lineage>
</organism>
<dbReference type="InterPro" id="IPR050834">
    <property type="entry name" value="Glycosyltransf_2"/>
</dbReference>
<feature type="region of interest" description="Disordered" evidence="1">
    <location>
        <begin position="318"/>
        <end position="339"/>
    </location>
</feature>
<evidence type="ECO:0000256" key="1">
    <source>
        <dbReference type="SAM" id="MobiDB-lite"/>
    </source>
</evidence>
<dbReference type="OrthoDB" id="9784574at2"/>
<evidence type="ECO:0000259" key="2">
    <source>
        <dbReference type="Pfam" id="PF00535"/>
    </source>
</evidence>
<keyword evidence="3" id="KW-0328">Glycosyltransferase</keyword>
<dbReference type="KEGG" id="acaf:CA12_02480"/>
<dbReference type="Proteomes" id="UP000318741">
    <property type="component" value="Chromosome"/>
</dbReference>
<dbReference type="Gene3D" id="3.90.550.10">
    <property type="entry name" value="Spore Coat Polysaccharide Biosynthesis Protein SpsA, Chain A"/>
    <property type="match status" value="1"/>
</dbReference>
<proteinExistence type="predicted"/>
<evidence type="ECO:0000313" key="3">
    <source>
        <dbReference type="EMBL" id="QDT14180.1"/>
    </source>
</evidence>
<reference evidence="3 4" key="1">
    <citation type="submission" date="2019-02" db="EMBL/GenBank/DDBJ databases">
        <title>Deep-cultivation of Planctomycetes and their phenomic and genomic characterization uncovers novel biology.</title>
        <authorList>
            <person name="Wiegand S."/>
            <person name="Jogler M."/>
            <person name="Boedeker C."/>
            <person name="Pinto D."/>
            <person name="Vollmers J."/>
            <person name="Rivas-Marin E."/>
            <person name="Kohn T."/>
            <person name="Peeters S.H."/>
            <person name="Heuer A."/>
            <person name="Rast P."/>
            <person name="Oberbeckmann S."/>
            <person name="Bunk B."/>
            <person name="Jeske O."/>
            <person name="Meyerdierks A."/>
            <person name="Storesund J.E."/>
            <person name="Kallscheuer N."/>
            <person name="Luecker S."/>
            <person name="Lage O.M."/>
            <person name="Pohl T."/>
            <person name="Merkel B.J."/>
            <person name="Hornburger P."/>
            <person name="Mueller R.-W."/>
            <person name="Bruemmer F."/>
            <person name="Labrenz M."/>
            <person name="Spormann A.M."/>
            <person name="Op den Camp H."/>
            <person name="Overmann J."/>
            <person name="Amann R."/>
            <person name="Jetten M.S.M."/>
            <person name="Mascher T."/>
            <person name="Medema M.H."/>
            <person name="Devos D.P."/>
            <person name="Kaster A.-K."/>
            <person name="Ovreas L."/>
            <person name="Rohde M."/>
            <person name="Galperin M.Y."/>
            <person name="Jogler C."/>
        </authorList>
    </citation>
    <scope>NUCLEOTIDE SEQUENCE [LARGE SCALE GENOMIC DNA]</scope>
    <source>
        <strain evidence="3 4">CA12</strain>
    </source>
</reference>
<name>A0A517P476_9PLAN</name>
<protein>
    <submittedName>
        <fullName evidence="3">Glycosyltransferase EpsH</fullName>
        <ecNumber evidence="3">2.4.-.-</ecNumber>
    </submittedName>
</protein>
<dbReference type="SUPFAM" id="SSF53448">
    <property type="entry name" value="Nucleotide-diphospho-sugar transferases"/>
    <property type="match status" value="1"/>
</dbReference>
<feature type="compositionally biased region" description="Acidic residues" evidence="1">
    <location>
        <begin position="323"/>
        <end position="333"/>
    </location>
</feature>
<gene>
    <name evidence="3" type="primary">epsH_2</name>
    <name evidence="3" type="ORF">CA12_02480</name>
</gene>
<dbReference type="InterPro" id="IPR029044">
    <property type="entry name" value="Nucleotide-diphossugar_trans"/>
</dbReference>
<dbReference type="RefSeq" id="WP_145356815.1">
    <property type="nucleotide sequence ID" value="NZ_CP036265.1"/>
</dbReference>
<dbReference type="InterPro" id="IPR001173">
    <property type="entry name" value="Glyco_trans_2-like"/>
</dbReference>
<dbReference type="EC" id="2.4.-.-" evidence="3"/>
<accession>A0A517P476</accession>
<dbReference type="EMBL" id="CP036265">
    <property type="protein sequence ID" value="QDT14180.1"/>
    <property type="molecule type" value="Genomic_DNA"/>
</dbReference>
<dbReference type="PANTHER" id="PTHR43685:SF11">
    <property type="entry name" value="GLYCOSYLTRANSFERASE TAGX-RELATED"/>
    <property type="match status" value="1"/>
</dbReference>
<dbReference type="Pfam" id="PF00535">
    <property type="entry name" value="Glycos_transf_2"/>
    <property type="match status" value="1"/>
</dbReference>
<dbReference type="PANTHER" id="PTHR43685">
    <property type="entry name" value="GLYCOSYLTRANSFERASE"/>
    <property type="match status" value="1"/>
</dbReference>
<feature type="domain" description="Glycosyltransferase 2-like" evidence="2">
    <location>
        <begin position="7"/>
        <end position="109"/>
    </location>
</feature>